<comment type="caution">
    <text evidence="2">The sequence shown here is derived from an EMBL/GenBank/DDBJ whole genome shotgun (WGS) entry which is preliminary data.</text>
</comment>
<keyword evidence="1" id="KW-0812">Transmembrane</keyword>
<keyword evidence="3" id="KW-1185">Reference proteome</keyword>
<evidence type="ECO:0000313" key="3">
    <source>
        <dbReference type="Proteomes" id="UP001631993"/>
    </source>
</evidence>
<accession>A0ABW9J0F7</accession>
<organism evidence="2 3">
    <name type="scientific">Streptomyces galilaeus</name>
    <dbReference type="NCBI Taxonomy" id="33899"/>
    <lineage>
        <taxon>Bacteria</taxon>
        <taxon>Bacillati</taxon>
        <taxon>Actinomycetota</taxon>
        <taxon>Actinomycetes</taxon>
        <taxon>Kitasatosporales</taxon>
        <taxon>Streptomycetaceae</taxon>
        <taxon>Streptomyces</taxon>
    </lineage>
</organism>
<reference evidence="2 3" key="1">
    <citation type="submission" date="2024-12" db="EMBL/GenBank/DDBJ databases">
        <title>Forecasting of Potato common scab and diversities of Pathogenic streptomyces spp. in china.</title>
        <authorList>
            <person name="Handique U."/>
            <person name="Wu J."/>
        </authorList>
    </citation>
    <scope>NUCLEOTIDE SEQUENCE [LARGE SCALE GENOMIC DNA]</scope>
    <source>
        <strain evidence="2 3">ZRIMU1585</strain>
    </source>
</reference>
<proteinExistence type="predicted"/>
<keyword evidence="1" id="KW-0472">Membrane</keyword>
<dbReference type="RefSeq" id="WP_409097980.1">
    <property type="nucleotide sequence ID" value="NZ_JBJVNE010000310.1"/>
</dbReference>
<gene>
    <name evidence="2" type="ORF">ACKI1S_47980</name>
</gene>
<protein>
    <submittedName>
        <fullName evidence="2">Uncharacterized protein</fullName>
    </submittedName>
</protein>
<dbReference type="EMBL" id="JBJVNE010000310">
    <property type="protein sequence ID" value="MFM9653747.1"/>
    <property type="molecule type" value="Genomic_DNA"/>
</dbReference>
<sequence length="69" mass="7182">MLATLILWSHALAALLFGALALNEFARARPGLPRRAYVAALALTGLWALALAGLGARDIAGEITQGLRA</sequence>
<evidence type="ECO:0000313" key="2">
    <source>
        <dbReference type="EMBL" id="MFM9653747.1"/>
    </source>
</evidence>
<dbReference type="Proteomes" id="UP001631993">
    <property type="component" value="Unassembled WGS sequence"/>
</dbReference>
<feature type="non-terminal residue" evidence="2">
    <location>
        <position position="69"/>
    </location>
</feature>
<feature type="transmembrane region" description="Helical" evidence="1">
    <location>
        <begin position="37"/>
        <end position="56"/>
    </location>
</feature>
<name>A0ABW9J0F7_STRGJ</name>
<evidence type="ECO:0000256" key="1">
    <source>
        <dbReference type="SAM" id="Phobius"/>
    </source>
</evidence>
<keyword evidence="1" id="KW-1133">Transmembrane helix</keyword>